<evidence type="ECO:0000256" key="16">
    <source>
        <dbReference type="ARBA" id="ARBA00023180"/>
    </source>
</evidence>
<proteinExistence type="inferred from homology"/>
<feature type="compositionally biased region" description="Polar residues" evidence="19">
    <location>
        <begin position="177"/>
        <end position="213"/>
    </location>
</feature>
<evidence type="ECO:0000256" key="11">
    <source>
        <dbReference type="ARBA" id="ARBA00022692"/>
    </source>
</evidence>
<evidence type="ECO:0000256" key="2">
    <source>
        <dbReference type="ARBA" id="ARBA00004221"/>
    </source>
</evidence>
<feature type="chain" id="PRO_5043787389" description="Podocalyxin" evidence="21">
    <location>
        <begin position="22"/>
        <end position="544"/>
    </location>
</feature>
<evidence type="ECO:0000256" key="1">
    <source>
        <dbReference type="ARBA" id="ARBA00004105"/>
    </source>
</evidence>
<keyword evidence="17" id="KW-0966">Cell projection</keyword>
<evidence type="ECO:0000256" key="19">
    <source>
        <dbReference type="SAM" id="MobiDB-lite"/>
    </source>
</evidence>
<comment type="similarity">
    <text evidence="8">Belongs to the podocalyxin family.</text>
</comment>
<dbReference type="InterPro" id="IPR013836">
    <property type="entry name" value="CD34/Podocalyxin"/>
</dbReference>
<evidence type="ECO:0000256" key="5">
    <source>
        <dbReference type="ARBA" id="ARBA00004479"/>
    </source>
</evidence>
<evidence type="ECO:0000313" key="22">
    <source>
        <dbReference type="EMBL" id="KAJ1162855.1"/>
    </source>
</evidence>
<dbReference type="AlphaFoldDB" id="A0AAV7SF30"/>
<feature type="transmembrane region" description="Helical" evidence="20">
    <location>
        <begin position="445"/>
        <end position="470"/>
    </location>
</feature>
<dbReference type="GO" id="GO:0022408">
    <property type="term" value="P:negative regulation of cell-cell adhesion"/>
    <property type="evidence" value="ECO:0007669"/>
    <property type="project" value="TreeGrafter"/>
</dbReference>
<dbReference type="Pfam" id="PF06365">
    <property type="entry name" value="CD34_antigen"/>
    <property type="match status" value="1"/>
</dbReference>
<dbReference type="GO" id="GO:0033634">
    <property type="term" value="P:positive regulation of cell-cell adhesion mediated by integrin"/>
    <property type="evidence" value="ECO:0007669"/>
    <property type="project" value="TreeGrafter"/>
</dbReference>
<dbReference type="GO" id="GO:0016477">
    <property type="term" value="P:cell migration"/>
    <property type="evidence" value="ECO:0007669"/>
    <property type="project" value="InterPro"/>
</dbReference>
<evidence type="ECO:0000256" key="18">
    <source>
        <dbReference type="ARBA" id="ARBA00031141"/>
    </source>
</evidence>
<feature type="compositionally biased region" description="Polar residues" evidence="19">
    <location>
        <begin position="70"/>
        <end position="94"/>
    </location>
</feature>
<dbReference type="GO" id="GO:0030027">
    <property type="term" value="C:lamellipodium"/>
    <property type="evidence" value="ECO:0007669"/>
    <property type="project" value="UniProtKB-SubCell"/>
</dbReference>
<keyword evidence="14 20" id="KW-1133">Transmembrane helix</keyword>
<evidence type="ECO:0000256" key="14">
    <source>
        <dbReference type="ARBA" id="ARBA00022989"/>
    </source>
</evidence>
<evidence type="ECO:0000256" key="15">
    <source>
        <dbReference type="ARBA" id="ARBA00023136"/>
    </source>
</evidence>
<feature type="region of interest" description="Disordered" evidence="19">
    <location>
        <begin position="164"/>
        <end position="309"/>
    </location>
</feature>
<keyword evidence="10" id="KW-1003">Cell membrane</keyword>
<dbReference type="EMBL" id="JANPWB010000008">
    <property type="protein sequence ID" value="KAJ1162855.1"/>
    <property type="molecule type" value="Genomic_DNA"/>
</dbReference>
<evidence type="ECO:0000313" key="23">
    <source>
        <dbReference type="Proteomes" id="UP001066276"/>
    </source>
</evidence>
<comment type="caution">
    <text evidence="22">The sequence shown here is derived from an EMBL/GenBank/DDBJ whole genome shotgun (WGS) entry which is preliminary data.</text>
</comment>
<organism evidence="22 23">
    <name type="scientific">Pleurodeles waltl</name>
    <name type="common">Iberian ribbed newt</name>
    <dbReference type="NCBI Taxonomy" id="8319"/>
    <lineage>
        <taxon>Eukaryota</taxon>
        <taxon>Metazoa</taxon>
        <taxon>Chordata</taxon>
        <taxon>Craniata</taxon>
        <taxon>Vertebrata</taxon>
        <taxon>Euteleostomi</taxon>
        <taxon>Amphibia</taxon>
        <taxon>Batrachia</taxon>
        <taxon>Caudata</taxon>
        <taxon>Salamandroidea</taxon>
        <taxon>Salamandridae</taxon>
        <taxon>Pleurodelinae</taxon>
        <taxon>Pleurodeles</taxon>
    </lineage>
</organism>
<gene>
    <name evidence="22" type="ORF">NDU88_003320</name>
</gene>
<evidence type="ECO:0000256" key="13">
    <source>
        <dbReference type="ARBA" id="ARBA00022889"/>
    </source>
</evidence>
<dbReference type="GO" id="GO:0001726">
    <property type="term" value="C:ruffle"/>
    <property type="evidence" value="ECO:0007669"/>
    <property type="project" value="UniProtKB-SubCell"/>
</dbReference>
<evidence type="ECO:0000256" key="6">
    <source>
        <dbReference type="ARBA" id="ARBA00004486"/>
    </source>
</evidence>
<feature type="compositionally biased region" description="Low complexity" evidence="19">
    <location>
        <begin position="118"/>
        <end position="141"/>
    </location>
</feature>
<keyword evidence="11 20" id="KW-0812">Transmembrane</keyword>
<evidence type="ECO:0000256" key="10">
    <source>
        <dbReference type="ARBA" id="ARBA00022475"/>
    </source>
</evidence>
<feature type="compositionally biased region" description="Polar residues" evidence="19">
    <location>
        <begin position="224"/>
        <end position="251"/>
    </location>
</feature>
<dbReference type="Proteomes" id="UP001066276">
    <property type="component" value="Chromosome 4_2"/>
</dbReference>
<keyword evidence="15 20" id="KW-0472">Membrane</keyword>
<reference evidence="22" key="1">
    <citation type="journal article" date="2022" name="bioRxiv">
        <title>Sequencing and chromosome-scale assembly of the giantPleurodeles waltlgenome.</title>
        <authorList>
            <person name="Brown T."/>
            <person name="Elewa A."/>
            <person name="Iarovenko S."/>
            <person name="Subramanian E."/>
            <person name="Araus A.J."/>
            <person name="Petzold A."/>
            <person name="Susuki M."/>
            <person name="Suzuki K.-i.T."/>
            <person name="Hayashi T."/>
            <person name="Toyoda A."/>
            <person name="Oliveira C."/>
            <person name="Osipova E."/>
            <person name="Leigh N.D."/>
            <person name="Simon A."/>
            <person name="Yun M.H."/>
        </authorList>
    </citation>
    <scope>NUCLEOTIDE SEQUENCE</scope>
    <source>
        <strain evidence="22">20211129_DDA</strain>
        <tissue evidence="22">Liver</tissue>
    </source>
</reference>
<evidence type="ECO:0000256" key="21">
    <source>
        <dbReference type="SAM" id="SignalP"/>
    </source>
</evidence>
<evidence type="ECO:0000256" key="7">
    <source>
        <dbReference type="ARBA" id="ARBA00004510"/>
    </source>
</evidence>
<dbReference type="GO" id="GO:0007155">
    <property type="term" value="P:cell adhesion"/>
    <property type="evidence" value="ECO:0007669"/>
    <property type="project" value="UniProtKB-KW"/>
</dbReference>
<evidence type="ECO:0000256" key="4">
    <source>
        <dbReference type="ARBA" id="ARBA00004466"/>
    </source>
</evidence>
<keyword evidence="13" id="KW-0130">Cell adhesion</keyword>
<keyword evidence="12 21" id="KW-0732">Signal</keyword>
<evidence type="ECO:0000256" key="20">
    <source>
        <dbReference type="SAM" id="Phobius"/>
    </source>
</evidence>
<name>A0AAV7SF30_PLEWA</name>
<feature type="compositionally biased region" description="Low complexity" evidence="19">
    <location>
        <begin position="95"/>
        <end position="110"/>
    </location>
</feature>
<dbReference type="GO" id="GO:0016324">
    <property type="term" value="C:apical plasma membrane"/>
    <property type="evidence" value="ECO:0007669"/>
    <property type="project" value="UniProtKB-SubCell"/>
</dbReference>
<keyword evidence="16" id="KW-0325">Glycoprotein</keyword>
<feature type="compositionally biased region" description="Polar residues" evidence="19">
    <location>
        <begin position="295"/>
        <end position="308"/>
    </location>
</feature>
<dbReference type="GO" id="GO:0032534">
    <property type="term" value="P:regulation of microvillus assembly"/>
    <property type="evidence" value="ECO:0007669"/>
    <property type="project" value="TreeGrafter"/>
</dbReference>
<dbReference type="PANTHER" id="PTHR12067:SF5">
    <property type="entry name" value="PODOCALYXIN"/>
    <property type="match status" value="1"/>
</dbReference>
<feature type="signal peptide" evidence="21">
    <location>
        <begin position="1"/>
        <end position="21"/>
    </location>
</feature>
<protein>
    <recommendedName>
        <fullName evidence="9">Podocalyxin</fullName>
    </recommendedName>
    <alternativeName>
        <fullName evidence="18">Podocalyxin-like protein 1</fullName>
    </alternativeName>
</protein>
<evidence type="ECO:0000256" key="12">
    <source>
        <dbReference type="ARBA" id="ARBA00022729"/>
    </source>
</evidence>
<accession>A0AAV7SF30</accession>
<feature type="compositionally biased region" description="Polar residues" evidence="19">
    <location>
        <begin position="264"/>
        <end position="283"/>
    </location>
</feature>
<dbReference type="PANTHER" id="PTHR12067">
    <property type="entry name" value="PODOCALYXIN"/>
    <property type="match status" value="1"/>
</dbReference>
<evidence type="ECO:0000256" key="17">
    <source>
        <dbReference type="ARBA" id="ARBA00023273"/>
    </source>
</evidence>
<dbReference type="GO" id="GO:0030175">
    <property type="term" value="C:filopodium"/>
    <property type="evidence" value="ECO:0007669"/>
    <property type="project" value="UniProtKB-SubCell"/>
</dbReference>
<dbReference type="InterPro" id="IPR017403">
    <property type="entry name" value="PODXL"/>
</dbReference>
<feature type="region of interest" description="Disordered" evidence="19">
    <location>
        <begin position="66"/>
        <end position="141"/>
    </location>
</feature>
<dbReference type="GO" id="GO:0031528">
    <property type="term" value="C:microvillus membrane"/>
    <property type="evidence" value="ECO:0007669"/>
    <property type="project" value="TreeGrafter"/>
</dbReference>
<evidence type="ECO:0000256" key="8">
    <source>
        <dbReference type="ARBA" id="ARBA00007029"/>
    </source>
</evidence>
<keyword evidence="23" id="KW-1185">Reference proteome</keyword>
<evidence type="ECO:0000256" key="9">
    <source>
        <dbReference type="ARBA" id="ARBA00017371"/>
    </source>
</evidence>
<comment type="subcellular location">
    <subcellularLocation>
        <location evidence="2">Apical cell membrane</location>
    </subcellularLocation>
    <subcellularLocation>
        <location evidence="6">Cell projection</location>
        <location evidence="6">Filopodium</location>
    </subcellularLocation>
    <subcellularLocation>
        <location evidence="7">Cell projection</location>
        <location evidence="7">Lamellipodium</location>
    </subcellularLocation>
    <subcellularLocation>
        <location evidence="1">Cell projection</location>
        <location evidence="1">Microvillus</location>
    </subcellularLocation>
    <subcellularLocation>
        <location evidence="4">Cell projection</location>
        <location evidence="4">Ruffle</location>
    </subcellularLocation>
    <subcellularLocation>
        <location evidence="3">Membrane raft</location>
    </subcellularLocation>
    <subcellularLocation>
        <location evidence="5">Membrane</location>
        <topology evidence="5">Single-pass type I membrane protein</topology>
    </subcellularLocation>
</comment>
<dbReference type="GO" id="GO:0045121">
    <property type="term" value="C:membrane raft"/>
    <property type="evidence" value="ECO:0007669"/>
    <property type="project" value="UniProtKB-SubCell"/>
</dbReference>
<sequence>MRLFLSVSCVLGFAALSTLKADDTGTPSAGTAKPAIASAGLTSPSAVIQASPAVTTDNKLQPATGLQIAGQPSSNLPSTTSALHIPSTNVPALTSSVPGSGSHGSSINGSAVSKPPETSSMSTSTSVSGPLPSPSGGASISSATTEVSKSISVSVGASAATIAASASSQSPSAASVDTGSSKTPGSLVVDQSQSTTVGASIPGSTSKQITTAALTPAPEGPVLTSGSNVSQEAVQSTSTSNVAVTKATSNVTDKETDLPGKLSGVTSTTYSSPVESSTATKTATAPIVPGEVPRVTSSPTTLQASDSVPSAGPITHTFPGIKLTCFNQAVFNKSLILETKDPKTTLCNDNIPVDQTKLLTILCETVKPGFKFSENKDNCTVQLGYNNEQPHKFAVLAVSVQTNAAAEDIDTILKSKTEELKKLGFLIDKNSGGEKVPPEEYEDRISIPLIITIVCLAAVLLLVAAIYSCCHQRQRHKKDQRLTEELQTMENGYHDNPTLDVMETSPEMQEKKTGLNGDLGDSWIVPLDNLAKEDLDDEEEDTHL</sequence>
<evidence type="ECO:0000256" key="3">
    <source>
        <dbReference type="ARBA" id="ARBA00004285"/>
    </source>
</evidence>
<feature type="compositionally biased region" description="Low complexity" evidence="19">
    <location>
        <begin position="164"/>
        <end position="176"/>
    </location>
</feature>